<dbReference type="AlphaFoldDB" id="A0A4U5Q7F9"/>
<sequence>MVKSNKVKVVKRHCKRLDEQIQEIHQELLESATVNEARWLEHDRKFDEISSKIEILTNQIQSFLTNQMEIREVRTNARGILPNPETRRELEQLAYKKAHED</sequence>
<name>A0A4U5Q7F9_POPAL</name>
<gene>
    <name evidence="1" type="ORF">D5086_0000126780</name>
</gene>
<accession>A0A4U5Q7F9</accession>
<reference evidence="1" key="1">
    <citation type="submission" date="2018-10" db="EMBL/GenBank/DDBJ databases">
        <title>Population genomic analysis revealed the cold adaptation of white poplar.</title>
        <authorList>
            <person name="Liu Y.-J."/>
        </authorList>
    </citation>
    <scope>NUCLEOTIDE SEQUENCE [LARGE SCALE GENOMIC DNA]</scope>
    <source>
        <strain evidence="1">PAL-ZL1</strain>
    </source>
</reference>
<comment type="caution">
    <text evidence="1">The sequence shown here is derived from an EMBL/GenBank/DDBJ whole genome shotgun (WGS) entry which is preliminary data.</text>
</comment>
<evidence type="ECO:0000313" key="1">
    <source>
        <dbReference type="EMBL" id="TKS06063.1"/>
    </source>
</evidence>
<proteinExistence type="predicted"/>
<protein>
    <submittedName>
        <fullName evidence="1">Uncharacterized protein</fullName>
    </submittedName>
</protein>
<organism evidence="1">
    <name type="scientific">Populus alba</name>
    <name type="common">White poplar</name>
    <dbReference type="NCBI Taxonomy" id="43335"/>
    <lineage>
        <taxon>Eukaryota</taxon>
        <taxon>Viridiplantae</taxon>
        <taxon>Streptophyta</taxon>
        <taxon>Embryophyta</taxon>
        <taxon>Tracheophyta</taxon>
        <taxon>Spermatophyta</taxon>
        <taxon>Magnoliopsida</taxon>
        <taxon>eudicotyledons</taxon>
        <taxon>Gunneridae</taxon>
        <taxon>Pentapetalae</taxon>
        <taxon>rosids</taxon>
        <taxon>fabids</taxon>
        <taxon>Malpighiales</taxon>
        <taxon>Salicaceae</taxon>
        <taxon>Saliceae</taxon>
        <taxon>Populus</taxon>
    </lineage>
</organism>
<dbReference type="EMBL" id="RCHU01000361">
    <property type="protein sequence ID" value="TKS06063.1"/>
    <property type="molecule type" value="Genomic_DNA"/>
</dbReference>